<dbReference type="Gene3D" id="3.40.50.720">
    <property type="entry name" value="NAD(P)-binding Rossmann-like Domain"/>
    <property type="match status" value="1"/>
</dbReference>
<feature type="binding site" evidence="9 12">
    <location>
        <begin position="187"/>
        <end position="192"/>
    </location>
    <ligand>
        <name>NADP(+)</name>
        <dbReference type="ChEBI" id="CHEBI:58349"/>
    </ligand>
</feature>
<evidence type="ECO:0000256" key="3">
    <source>
        <dbReference type="ARBA" id="ARBA00012970"/>
    </source>
</evidence>
<dbReference type="InterPro" id="IPR015896">
    <property type="entry name" value="4pyrrol_synth_GluRdtase_dimer"/>
</dbReference>
<dbReference type="InterPro" id="IPR018214">
    <property type="entry name" value="GluRdtase_CS"/>
</dbReference>
<dbReference type="STRING" id="626940.BHW43_00935"/>
<evidence type="ECO:0000256" key="14">
    <source>
        <dbReference type="RuleBase" id="RU000584"/>
    </source>
</evidence>
<feature type="active site" description="Nucleophile" evidence="9 10">
    <location>
        <position position="50"/>
    </location>
</feature>
<feature type="binding site" evidence="9 11">
    <location>
        <position position="107"/>
    </location>
    <ligand>
        <name>substrate</name>
    </ligand>
</feature>
<evidence type="ECO:0000259" key="15">
    <source>
        <dbReference type="Pfam" id="PF00745"/>
    </source>
</evidence>
<keyword evidence="6 9" id="KW-0627">Porphyrin biosynthesis</keyword>
<evidence type="ECO:0000256" key="10">
    <source>
        <dbReference type="PIRSR" id="PIRSR000445-1"/>
    </source>
</evidence>
<dbReference type="Pfam" id="PF00745">
    <property type="entry name" value="GlutR_dimer"/>
    <property type="match status" value="1"/>
</dbReference>
<dbReference type="GO" id="GO:0050661">
    <property type="term" value="F:NADP binding"/>
    <property type="evidence" value="ECO:0007669"/>
    <property type="project" value="InterPro"/>
</dbReference>
<comment type="caution">
    <text evidence="18">The sequence shown here is derived from an EMBL/GenBank/DDBJ whole genome shotgun (WGS) entry which is preliminary data.</text>
</comment>
<keyword evidence="4 9" id="KW-0521">NADP</keyword>
<comment type="subunit">
    <text evidence="9">Homodimer.</text>
</comment>
<dbReference type="NCBIfam" id="TIGR01035">
    <property type="entry name" value="hemA"/>
    <property type="match status" value="1"/>
</dbReference>
<protein>
    <recommendedName>
        <fullName evidence="8 9">Glutamyl-tRNA reductase</fullName>
        <shortName evidence="9">GluTR</shortName>
        <ecNumber evidence="3 9">1.2.1.70</ecNumber>
    </recommendedName>
</protein>
<feature type="domain" description="Quinate/shikimate 5-dehydrogenase/glutamyl-tRNA reductase" evidence="16">
    <location>
        <begin position="170"/>
        <end position="304"/>
    </location>
</feature>
<evidence type="ECO:0000259" key="16">
    <source>
        <dbReference type="Pfam" id="PF01488"/>
    </source>
</evidence>
<dbReference type="UniPathway" id="UPA00251">
    <property type="reaction ID" value="UER00316"/>
</dbReference>
<feature type="binding site" evidence="9 11">
    <location>
        <begin position="49"/>
        <end position="52"/>
    </location>
    <ligand>
        <name>substrate</name>
    </ligand>
</feature>
<comment type="domain">
    <text evidence="9">Possesses an unusual extended V-shaped dimeric structure with each monomer consisting of three distinct domains arranged along a curved 'spinal' alpha-helix. The N-terminal catalytic domain specifically recognizes the glutamate moiety of the substrate. The second domain is the NADPH-binding domain, and the third C-terminal domain is responsible for dimerization.</text>
</comment>
<dbReference type="FunFam" id="3.30.460.30:FF:000001">
    <property type="entry name" value="Glutamyl-tRNA reductase"/>
    <property type="match status" value="1"/>
</dbReference>
<evidence type="ECO:0000259" key="17">
    <source>
        <dbReference type="Pfam" id="PF05201"/>
    </source>
</evidence>
<keyword evidence="5 9" id="KW-0560">Oxidoreductase</keyword>
<dbReference type="SUPFAM" id="SSF69742">
    <property type="entry name" value="Glutamyl tRNA-reductase catalytic, N-terminal domain"/>
    <property type="match status" value="1"/>
</dbReference>
<reference evidence="18 19" key="1">
    <citation type="journal article" date="2016" name="Nat. Biotechnol.">
        <title>Measurement of bacterial replication rates in microbial communities.</title>
        <authorList>
            <person name="Brown C.T."/>
            <person name="Olm M.R."/>
            <person name="Thomas B.C."/>
            <person name="Banfield J.F."/>
        </authorList>
    </citation>
    <scope>NUCLEOTIDE SEQUENCE [LARGE SCALE GENOMIC DNA]</scope>
    <source>
        <strain evidence="18">46_33</strain>
    </source>
</reference>
<evidence type="ECO:0000256" key="12">
    <source>
        <dbReference type="PIRSR" id="PIRSR000445-3"/>
    </source>
</evidence>
<dbReference type="FunFam" id="3.40.50.720:FF:000031">
    <property type="entry name" value="Glutamyl-tRNA reductase"/>
    <property type="match status" value="1"/>
</dbReference>
<evidence type="ECO:0000256" key="13">
    <source>
        <dbReference type="PIRSR" id="PIRSR000445-4"/>
    </source>
</evidence>
<dbReference type="InterPro" id="IPR036453">
    <property type="entry name" value="GluRdtase_dimer_dom_sf"/>
</dbReference>
<dbReference type="Pfam" id="PF01488">
    <property type="entry name" value="Shikimate_DH"/>
    <property type="match status" value="1"/>
</dbReference>
<evidence type="ECO:0000256" key="5">
    <source>
        <dbReference type="ARBA" id="ARBA00023002"/>
    </source>
</evidence>
<comment type="similarity">
    <text evidence="2 9 14">Belongs to the glutamyl-tRNA reductase family.</text>
</comment>
<evidence type="ECO:0000313" key="18">
    <source>
        <dbReference type="EMBL" id="OLA39482.1"/>
    </source>
</evidence>
<dbReference type="InterPro" id="IPR036343">
    <property type="entry name" value="GluRdtase_N_sf"/>
</dbReference>
<comment type="function">
    <text evidence="9">Catalyzes the NADPH-dependent reduction of glutamyl-tRNA(Glu) to glutamate 1-semialdehyde (GSA).</text>
</comment>
<accession>A0A1Q6RAU0</accession>
<dbReference type="InterPro" id="IPR036291">
    <property type="entry name" value="NAD(P)-bd_dom_sf"/>
</dbReference>
<comment type="catalytic activity">
    <reaction evidence="7 9 14">
        <text>(S)-4-amino-5-oxopentanoate + tRNA(Glu) + NADP(+) = L-glutamyl-tRNA(Glu) + NADPH + H(+)</text>
        <dbReference type="Rhea" id="RHEA:12344"/>
        <dbReference type="Rhea" id="RHEA-COMP:9663"/>
        <dbReference type="Rhea" id="RHEA-COMP:9680"/>
        <dbReference type="ChEBI" id="CHEBI:15378"/>
        <dbReference type="ChEBI" id="CHEBI:57501"/>
        <dbReference type="ChEBI" id="CHEBI:57783"/>
        <dbReference type="ChEBI" id="CHEBI:58349"/>
        <dbReference type="ChEBI" id="CHEBI:78442"/>
        <dbReference type="ChEBI" id="CHEBI:78520"/>
        <dbReference type="EC" id="1.2.1.70"/>
    </reaction>
</comment>
<dbReference type="Pfam" id="PF05201">
    <property type="entry name" value="GlutR_N"/>
    <property type="match status" value="1"/>
</dbReference>
<gene>
    <name evidence="9" type="primary">hemA</name>
    <name evidence="18" type="ORF">BHW43_00935</name>
</gene>
<dbReference type="PIRSF" id="PIRSF000445">
    <property type="entry name" value="4pyrrol_synth_GluRdtase"/>
    <property type="match status" value="1"/>
</dbReference>
<dbReference type="RefSeq" id="WP_303679154.1">
    <property type="nucleotide sequence ID" value="NZ_DBEZXK010000117.1"/>
</dbReference>
<dbReference type="GO" id="GO:0019353">
    <property type="term" value="P:protoporphyrinogen IX biosynthetic process from glutamate"/>
    <property type="evidence" value="ECO:0007669"/>
    <property type="project" value="TreeGrafter"/>
</dbReference>
<dbReference type="PANTHER" id="PTHR43013">
    <property type="entry name" value="GLUTAMYL-TRNA REDUCTASE"/>
    <property type="match status" value="1"/>
</dbReference>
<comment type="miscellaneous">
    <text evidence="9">During catalysis, the active site Cys acts as a nucleophile attacking the alpha-carbonyl group of tRNA-bound glutamate with the formation of a thioester intermediate between enzyme and glutamate, and the concomitant release of tRNA(Glu). The thioester intermediate is finally reduced by direct hydride transfer from NADPH, to form the product GSA.</text>
</comment>
<feature type="domain" description="Glutamyl-tRNA reductase N-terminal" evidence="17">
    <location>
        <begin position="6"/>
        <end position="154"/>
    </location>
</feature>
<evidence type="ECO:0000256" key="2">
    <source>
        <dbReference type="ARBA" id="ARBA00005916"/>
    </source>
</evidence>
<feature type="domain" description="Tetrapyrrole biosynthesis glutamyl-tRNA reductase dimerisation" evidence="15">
    <location>
        <begin position="319"/>
        <end position="417"/>
    </location>
</feature>
<dbReference type="InterPro" id="IPR000343">
    <property type="entry name" value="4pyrrol_synth_GluRdtase"/>
</dbReference>
<dbReference type="InterPro" id="IPR006151">
    <property type="entry name" value="Shikm_DH/Glu-tRNA_Rdtase"/>
</dbReference>
<evidence type="ECO:0000256" key="6">
    <source>
        <dbReference type="ARBA" id="ARBA00023244"/>
    </source>
</evidence>
<dbReference type="PROSITE" id="PS00747">
    <property type="entry name" value="GLUTR"/>
    <property type="match status" value="1"/>
</dbReference>
<organism evidence="18 19">
    <name type="scientific">Phascolarctobacterium succinatutens</name>
    <dbReference type="NCBI Taxonomy" id="626940"/>
    <lineage>
        <taxon>Bacteria</taxon>
        <taxon>Bacillati</taxon>
        <taxon>Bacillota</taxon>
        <taxon>Negativicutes</taxon>
        <taxon>Acidaminococcales</taxon>
        <taxon>Acidaminococcaceae</taxon>
        <taxon>Phascolarctobacterium</taxon>
    </lineage>
</organism>
<dbReference type="SUPFAM" id="SSF51735">
    <property type="entry name" value="NAD(P)-binding Rossmann-fold domains"/>
    <property type="match status" value="1"/>
</dbReference>
<evidence type="ECO:0000313" key="19">
    <source>
        <dbReference type="Proteomes" id="UP000186777"/>
    </source>
</evidence>
<dbReference type="InterPro" id="IPR015895">
    <property type="entry name" value="4pyrrol_synth_GluRdtase_N"/>
</dbReference>
<dbReference type="HAMAP" id="MF_00087">
    <property type="entry name" value="Glu_tRNA_reductase"/>
    <property type="match status" value="1"/>
</dbReference>
<name>A0A1Q6RAU0_9FIRM</name>
<feature type="binding site" evidence="9 11">
    <location>
        <position position="118"/>
    </location>
    <ligand>
        <name>substrate</name>
    </ligand>
</feature>
<dbReference type="GO" id="GO:0008883">
    <property type="term" value="F:glutamyl-tRNA reductase activity"/>
    <property type="evidence" value="ECO:0007669"/>
    <property type="project" value="UniProtKB-UniRule"/>
</dbReference>
<proteinExistence type="inferred from homology"/>
<evidence type="ECO:0000256" key="8">
    <source>
        <dbReference type="ARBA" id="ARBA00068659"/>
    </source>
</evidence>
<evidence type="ECO:0000256" key="11">
    <source>
        <dbReference type="PIRSR" id="PIRSR000445-2"/>
    </source>
</evidence>
<evidence type="ECO:0000256" key="1">
    <source>
        <dbReference type="ARBA" id="ARBA00005059"/>
    </source>
</evidence>
<dbReference type="SUPFAM" id="SSF69075">
    <property type="entry name" value="Glutamyl tRNA-reductase dimerization domain"/>
    <property type="match status" value="1"/>
</dbReference>
<evidence type="ECO:0000256" key="9">
    <source>
        <dbReference type="HAMAP-Rule" id="MF_00087"/>
    </source>
</evidence>
<dbReference type="PANTHER" id="PTHR43013:SF1">
    <property type="entry name" value="GLUTAMYL-TRNA REDUCTASE"/>
    <property type="match status" value="1"/>
</dbReference>
<dbReference type="Gene3D" id="3.30.460.30">
    <property type="entry name" value="Glutamyl-tRNA reductase, N-terminal domain"/>
    <property type="match status" value="1"/>
</dbReference>
<evidence type="ECO:0000256" key="7">
    <source>
        <dbReference type="ARBA" id="ARBA00047464"/>
    </source>
</evidence>
<dbReference type="AlphaFoldDB" id="A0A1Q6RAU0"/>
<dbReference type="EMBL" id="MNTG01000001">
    <property type="protein sequence ID" value="OLA39482.1"/>
    <property type="molecule type" value="Genomic_DNA"/>
</dbReference>
<dbReference type="Proteomes" id="UP000186777">
    <property type="component" value="Unassembled WGS sequence"/>
</dbReference>
<sequence>MQLTVLGLNHRTAPVEIRERFNFSNDRVASILRRLRNYDNIPEAMLLSTCNRTELYMVIENPHEAIPFIKSLLKHLAGEHYQSDYFYNLNGTNCVKHLFRVASSLDSLIVGEGQILSQIKNAYQIARNNGMTDTILNTIMNKAIAVGKRVRTETKIAYSSVSVSSAAVDLAIKILGDLSKSQILVVGAGHMSELTAQHLLDKGAQTICVSNRHYERAQDLADKFHGTAIPYRAMFEHAADADIIITSTGAPHYVLTVENLGPLLPKRNGRPLILIDIAVPRDVDPRLADVDGVTIYNIDDLEGVVDTNKNFREKEAHVAEQIISEEIGALKERLRYYTMRPVMVQLHDKMNFLRQKVLKKAFIKMPELTDHEKRIIDLMTQRLEHKFLREPMKAMNAVAGTAEEERYKKMMCDLFLLNETGEEFGDESKIDDWD</sequence>
<dbReference type="EC" id="1.2.1.70" evidence="3 9"/>
<dbReference type="CDD" id="cd05213">
    <property type="entry name" value="NAD_bind_Glutamyl_tRNA_reduct"/>
    <property type="match status" value="1"/>
</dbReference>
<evidence type="ECO:0000256" key="4">
    <source>
        <dbReference type="ARBA" id="ARBA00022857"/>
    </source>
</evidence>
<feature type="binding site" evidence="9 11">
    <location>
        <begin position="112"/>
        <end position="114"/>
    </location>
    <ligand>
        <name>substrate</name>
    </ligand>
</feature>
<comment type="pathway">
    <text evidence="1 9 14">Porphyrin-containing compound metabolism; protoporphyrin-IX biosynthesis; 5-aminolevulinate from L-glutamyl-tRNA(Glu): step 1/2.</text>
</comment>
<feature type="site" description="Important for activity" evidence="9 13">
    <location>
        <position position="97"/>
    </location>
</feature>